<dbReference type="PANTHER" id="PTHR43155">
    <property type="entry name" value="CYCLIC DI-GMP PHOSPHODIESTERASE PA4108-RELATED"/>
    <property type="match status" value="1"/>
</dbReference>
<dbReference type="PANTHER" id="PTHR43155:SF2">
    <property type="entry name" value="CYCLIC DI-GMP PHOSPHODIESTERASE PA4108"/>
    <property type="match status" value="1"/>
</dbReference>
<evidence type="ECO:0000313" key="3">
    <source>
        <dbReference type="Proteomes" id="UP000478837"/>
    </source>
</evidence>
<reference evidence="2 3" key="1">
    <citation type="submission" date="2020-01" db="EMBL/GenBank/DDBJ databases">
        <title>Genomes of bacteria type strains.</title>
        <authorList>
            <person name="Chen J."/>
            <person name="Zhu S."/>
            <person name="Yang J."/>
        </authorList>
    </citation>
    <scope>NUCLEOTIDE SEQUENCE [LARGE SCALE GENOMIC DNA]</scope>
    <source>
        <strain evidence="2 3">LMG 22958</strain>
    </source>
</reference>
<dbReference type="Pfam" id="PF13487">
    <property type="entry name" value="HD_5"/>
    <property type="match status" value="1"/>
</dbReference>
<evidence type="ECO:0000313" key="2">
    <source>
        <dbReference type="EMBL" id="NDW21381.1"/>
    </source>
</evidence>
<dbReference type="InterPro" id="IPR037522">
    <property type="entry name" value="HD_GYP_dom"/>
</dbReference>
<evidence type="ECO:0000259" key="1">
    <source>
        <dbReference type="PROSITE" id="PS51832"/>
    </source>
</evidence>
<sequence>MLKRISIDALKPGMFVHKILEQKGALEIKNQGKVTSQKVIDLLKKQGVKVLAIDTDKAFEPAGASDGKILSESDRSEKVTAKKKPKTVKVSLESELTKATKLHAQGKEIQKLLLDSVKKETPFDASIPKEFSNKLVASVDRNPDALLCLTKIREKDDYLLEHSLNVAILLANFATFLGLSEEKVQELSYTGFLHDLGKINIPDEILHKPGRLTDPEMEIMKSHVKHGVDYLLNTDVAMPLIQAISEHHERLDGLGYPAGKKGDEISTEGRMLAIADMYDALTADRVYKAGMSSQKAFSILMNEAPTRLDVVLVQQFIKCLGVYPVGSLVLLSNERLAMVLKQNDSPFSPIVKVFYSVKGNHYLTPKDIDLSGDKALKIDKAVIASDYGIDVNAFFERSVSIG</sequence>
<name>A0A6L9MU64_9ALTE</name>
<dbReference type="InterPro" id="IPR003607">
    <property type="entry name" value="HD/PDEase_dom"/>
</dbReference>
<dbReference type="SMART" id="SM00471">
    <property type="entry name" value="HDc"/>
    <property type="match status" value="1"/>
</dbReference>
<dbReference type="AlphaFoldDB" id="A0A6L9MU64"/>
<dbReference type="EMBL" id="JAAAWP010000003">
    <property type="protein sequence ID" value="NDW21381.1"/>
    <property type="molecule type" value="Genomic_DNA"/>
</dbReference>
<dbReference type="NCBIfam" id="TIGR00277">
    <property type="entry name" value="HDIG"/>
    <property type="match status" value="1"/>
</dbReference>
<comment type="caution">
    <text evidence="2">The sequence shown here is derived from an EMBL/GenBank/DDBJ whole genome shotgun (WGS) entry which is preliminary data.</text>
</comment>
<keyword evidence="3" id="KW-1185">Reference proteome</keyword>
<feature type="domain" description="HD-GYP" evidence="1">
    <location>
        <begin position="137"/>
        <end position="332"/>
    </location>
</feature>
<dbReference type="Gene3D" id="1.10.3210.10">
    <property type="entry name" value="Hypothetical protein af1432"/>
    <property type="match status" value="1"/>
</dbReference>
<dbReference type="InterPro" id="IPR006675">
    <property type="entry name" value="HDIG_dom"/>
</dbReference>
<proteinExistence type="predicted"/>
<dbReference type="SUPFAM" id="SSF109604">
    <property type="entry name" value="HD-domain/PDEase-like"/>
    <property type="match status" value="1"/>
</dbReference>
<dbReference type="InterPro" id="IPR021812">
    <property type="entry name" value="DUF3391"/>
</dbReference>
<accession>A0A6L9MU64</accession>
<dbReference type="RefSeq" id="WP_163111331.1">
    <property type="nucleotide sequence ID" value="NZ_JAAAWP010000003.1"/>
</dbReference>
<dbReference type="PROSITE" id="PS51832">
    <property type="entry name" value="HD_GYP"/>
    <property type="match status" value="1"/>
</dbReference>
<dbReference type="Proteomes" id="UP000478837">
    <property type="component" value="Unassembled WGS sequence"/>
</dbReference>
<organism evidence="2 3">
    <name type="scientific">Alteromonas hispanica</name>
    <dbReference type="NCBI Taxonomy" id="315421"/>
    <lineage>
        <taxon>Bacteria</taxon>
        <taxon>Pseudomonadati</taxon>
        <taxon>Pseudomonadota</taxon>
        <taxon>Gammaproteobacteria</taxon>
        <taxon>Alteromonadales</taxon>
        <taxon>Alteromonadaceae</taxon>
        <taxon>Alteromonas/Salinimonas group</taxon>
        <taxon>Alteromonas</taxon>
    </lineage>
</organism>
<dbReference type="Pfam" id="PF11871">
    <property type="entry name" value="DUF3391"/>
    <property type="match status" value="1"/>
</dbReference>
<dbReference type="CDD" id="cd00077">
    <property type="entry name" value="HDc"/>
    <property type="match status" value="1"/>
</dbReference>
<protein>
    <submittedName>
        <fullName evidence="2">HD domain-containing protein</fullName>
    </submittedName>
</protein>
<dbReference type="GO" id="GO:0008081">
    <property type="term" value="F:phosphoric diester hydrolase activity"/>
    <property type="evidence" value="ECO:0007669"/>
    <property type="project" value="UniProtKB-ARBA"/>
</dbReference>
<gene>
    <name evidence="2" type="ORF">GTW09_07605</name>
</gene>